<organism evidence="2 3">
    <name type="scientific">Botryobasidium botryosum (strain FD-172 SS1)</name>
    <dbReference type="NCBI Taxonomy" id="930990"/>
    <lineage>
        <taxon>Eukaryota</taxon>
        <taxon>Fungi</taxon>
        <taxon>Dikarya</taxon>
        <taxon>Basidiomycota</taxon>
        <taxon>Agaricomycotina</taxon>
        <taxon>Agaricomycetes</taxon>
        <taxon>Cantharellales</taxon>
        <taxon>Botryobasidiaceae</taxon>
        <taxon>Botryobasidium</taxon>
    </lineage>
</organism>
<reference evidence="3" key="1">
    <citation type="journal article" date="2014" name="Proc. Natl. Acad. Sci. U.S.A.">
        <title>Extensive sampling of basidiomycete genomes demonstrates inadequacy of the white-rot/brown-rot paradigm for wood decay fungi.</title>
        <authorList>
            <person name="Riley R."/>
            <person name="Salamov A.A."/>
            <person name="Brown D.W."/>
            <person name="Nagy L.G."/>
            <person name="Floudas D."/>
            <person name="Held B.W."/>
            <person name="Levasseur A."/>
            <person name="Lombard V."/>
            <person name="Morin E."/>
            <person name="Otillar R."/>
            <person name="Lindquist E.A."/>
            <person name="Sun H."/>
            <person name="LaButti K.M."/>
            <person name="Schmutz J."/>
            <person name="Jabbour D."/>
            <person name="Luo H."/>
            <person name="Baker S.E."/>
            <person name="Pisabarro A.G."/>
            <person name="Walton J.D."/>
            <person name="Blanchette R.A."/>
            <person name="Henrissat B."/>
            <person name="Martin F."/>
            <person name="Cullen D."/>
            <person name="Hibbett D.S."/>
            <person name="Grigoriev I.V."/>
        </authorList>
    </citation>
    <scope>NUCLEOTIDE SEQUENCE [LARGE SCALE GENOMIC DNA]</scope>
    <source>
        <strain evidence="3">FD-172 SS1</strain>
    </source>
</reference>
<evidence type="ECO:0000313" key="2">
    <source>
        <dbReference type="EMBL" id="KDQ13945.1"/>
    </source>
</evidence>
<proteinExistence type="predicted"/>
<feature type="region of interest" description="Disordered" evidence="1">
    <location>
        <begin position="1"/>
        <end position="24"/>
    </location>
</feature>
<sequence length="133" mass="14222">MCIGKGGAGQKKSRSLREGIEPPATHPVTPTCLSGLRCVDSSVTAGLQGCAFWTSFRATSQERTSNFQCSSPLCDSASRQQSGAKRPGRVYSSHCSGPLIFRRHSCAAPHMHQYPAVGYLLPLPATQYRLAPG</sequence>
<gene>
    <name evidence="2" type="ORF">BOTBODRAFT_355516</name>
</gene>
<accession>A0A067MGW9</accession>
<keyword evidence="3" id="KW-1185">Reference proteome</keyword>
<dbReference type="HOGENOM" id="CLU_1906406_0_0_1"/>
<evidence type="ECO:0000256" key="1">
    <source>
        <dbReference type="SAM" id="MobiDB-lite"/>
    </source>
</evidence>
<dbReference type="Proteomes" id="UP000027195">
    <property type="component" value="Unassembled WGS sequence"/>
</dbReference>
<dbReference type="AlphaFoldDB" id="A0A067MGW9"/>
<name>A0A067MGW9_BOTB1</name>
<evidence type="ECO:0000313" key="3">
    <source>
        <dbReference type="Proteomes" id="UP000027195"/>
    </source>
</evidence>
<protein>
    <submittedName>
        <fullName evidence="2">Uncharacterized protein</fullName>
    </submittedName>
</protein>
<dbReference type="EMBL" id="KL198040">
    <property type="protein sequence ID" value="KDQ13945.1"/>
    <property type="molecule type" value="Genomic_DNA"/>
</dbReference>
<dbReference type="InParanoid" id="A0A067MGW9"/>